<dbReference type="Pfam" id="PF02089">
    <property type="entry name" value="Palm_thioest"/>
    <property type="match status" value="2"/>
</dbReference>
<dbReference type="AlphaFoldDB" id="A0A0V0R0C8"/>
<dbReference type="SUPFAM" id="SSF53474">
    <property type="entry name" value="alpha/beta-Hydrolases"/>
    <property type="match status" value="1"/>
</dbReference>
<reference evidence="2 3" key="1">
    <citation type="journal article" date="2015" name="Sci. Rep.">
        <title>Genome of the facultative scuticociliatosis pathogen Pseudocohnilembus persalinus provides insight into its virulence through horizontal gene transfer.</title>
        <authorList>
            <person name="Xiong J."/>
            <person name="Wang G."/>
            <person name="Cheng J."/>
            <person name="Tian M."/>
            <person name="Pan X."/>
            <person name="Warren A."/>
            <person name="Jiang C."/>
            <person name="Yuan D."/>
            <person name="Miao W."/>
        </authorList>
    </citation>
    <scope>NUCLEOTIDE SEQUENCE [LARGE SCALE GENOMIC DNA]</scope>
    <source>
        <strain evidence="2">36N120E</strain>
    </source>
</reference>
<dbReference type="InParanoid" id="A0A0V0R0C8"/>
<dbReference type="InterPro" id="IPR029058">
    <property type="entry name" value="AB_hydrolase_fold"/>
</dbReference>
<sequence length="223" mass="25452">MGDGCDSNGMKGFMSYLQNSLGQQVYIKCIESGEFLQGLYTTLNYQSEKACQIINEDENFKGKTISVLGLSKGGLIARYITQKCEFGGKVARYVSVGTPQLGVARIPFWIENLEVMMLAKFQQDEIVTPPETAWFYYYDHAEKITPLTKQVVYNSLGLKKLMENDKIYFVSLPRYHLDINKQIIDQYFAKALKGENIERNSEGIIEYKNGEGEKIPFKINPYN</sequence>
<proteinExistence type="predicted"/>
<dbReference type="PANTHER" id="PTHR11247:SF8">
    <property type="entry name" value="PALMITOYL-PROTEIN THIOESTERASE 1"/>
    <property type="match status" value="1"/>
</dbReference>
<dbReference type="GO" id="GO:0005764">
    <property type="term" value="C:lysosome"/>
    <property type="evidence" value="ECO:0007669"/>
    <property type="project" value="TreeGrafter"/>
</dbReference>
<evidence type="ECO:0000256" key="1">
    <source>
        <dbReference type="ARBA" id="ARBA00022801"/>
    </source>
</evidence>
<gene>
    <name evidence="2" type="ORF">PPERSA_06193</name>
</gene>
<keyword evidence="3" id="KW-1185">Reference proteome</keyword>
<evidence type="ECO:0000313" key="3">
    <source>
        <dbReference type="Proteomes" id="UP000054937"/>
    </source>
</evidence>
<dbReference type="GO" id="GO:0016790">
    <property type="term" value="F:thiolester hydrolase activity"/>
    <property type="evidence" value="ECO:0007669"/>
    <property type="project" value="TreeGrafter"/>
</dbReference>
<protein>
    <submittedName>
        <fullName evidence="2">Uncharacterized protein</fullName>
    </submittedName>
</protein>
<name>A0A0V0R0C8_PSEPJ</name>
<dbReference type="EMBL" id="LDAU01000076">
    <property type="protein sequence ID" value="KRX08015.1"/>
    <property type="molecule type" value="Genomic_DNA"/>
</dbReference>
<comment type="caution">
    <text evidence="2">The sequence shown here is derived from an EMBL/GenBank/DDBJ whole genome shotgun (WGS) entry which is preliminary data.</text>
</comment>
<organism evidence="2 3">
    <name type="scientific">Pseudocohnilembus persalinus</name>
    <name type="common">Ciliate</name>
    <dbReference type="NCBI Taxonomy" id="266149"/>
    <lineage>
        <taxon>Eukaryota</taxon>
        <taxon>Sar</taxon>
        <taxon>Alveolata</taxon>
        <taxon>Ciliophora</taxon>
        <taxon>Intramacronucleata</taxon>
        <taxon>Oligohymenophorea</taxon>
        <taxon>Scuticociliatia</taxon>
        <taxon>Philasterida</taxon>
        <taxon>Pseudocohnilembidae</taxon>
        <taxon>Pseudocohnilembus</taxon>
    </lineage>
</organism>
<dbReference type="Gene3D" id="3.40.50.1820">
    <property type="entry name" value="alpha/beta hydrolase"/>
    <property type="match status" value="2"/>
</dbReference>
<accession>A0A0V0R0C8</accession>
<evidence type="ECO:0000313" key="2">
    <source>
        <dbReference type="EMBL" id="KRX08015.1"/>
    </source>
</evidence>
<dbReference type="Proteomes" id="UP000054937">
    <property type="component" value="Unassembled WGS sequence"/>
</dbReference>
<dbReference type="OrthoDB" id="429424at2759"/>
<dbReference type="PANTHER" id="PTHR11247">
    <property type="entry name" value="PALMITOYL-PROTEIN THIOESTERASE/DOLICHYLDIPHOSPHATASE 1"/>
    <property type="match status" value="1"/>
</dbReference>
<keyword evidence="1" id="KW-0378">Hydrolase</keyword>